<dbReference type="GO" id="GO:0008080">
    <property type="term" value="F:N-acetyltransferase activity"/>
    <property type="evidence" value="ECO:0007669"/>
    <property type="project" value="TreeGrafter"/>
</dbReference>
<dbReference type="CDD" id="cd04301">
    <property type="entry name" value="NAT_SF"/>
    <property type="match status" value="1"/>
</dbReference>
<dbReference type="InterPro" id="IPR016181">
    <property type="entry name" value="Acyl_CoA_acyltransferase"/>
</dbReference>
<evidence type="ECO:0000259" key="3">
    <source>
        <dbReference type="PROSITE" id="PS51186"/>
    </source>
</evidence>
<evidence type="ECO:0000256" key="1">
    <source>
        <dbReference type="ARBA" id="ARBA00022679"/>
    </source>
</evidence>
<dbReference type="InterPro" id="IPR051016">
    <property type="entry name" value="Diverse_Substrate_AcTransf"/>
</dbReference>
<gene>
    <name evidence="4" type="ORF">E1218_17725</name>
</gene>
<dbReference type="OrthoDB" id="9805924at2"/>
<comment type="caution">
    <text evidence="4">The sequence shown here is derived from an EMBL/GenBank/DDBJ whole genome shotgun (WGS) entry which is preliminary data.</text>
</comment>
<sequence length="155" mass="17485">MPTEIRRAVPADAELVRTMLVELADYQDQAQHVTATVEDWQGFLGRNDVIVLLAEVDGEPAGYVSSLRRPYLWVGGDLLALDDLYVREQYRSSGIGRLLMLDLARHALPDRLTISWGLRLENTAGYRFYDRLGATLNTKTAASWSPETYEKLLAE</sequence>
<feature type="domain" description="N-acetyltransferase" evidence="3">
    <location>
        <begin position="3"/>
        <end position="155"/>
    </location>
</feature>
<dbReference type="Pfam" id="PF00583">
    <property type="entry name" value="Acetyltransf_1"/>
    <property type="match status" value="1"/>
</dbReference>
<dbReference type="PANTHER" id="PTHR10545">
    <property type="entry name" value="DIAMINE N-ACETYLTRANSFERASE"/>
    <property type="match status" value="1"/>
</dbReference>
<keyword evidence="5" id="KW-1185">Reference proteome</keyword>
<name>A0A4R4WZX3_9ACTN</name>
<evidence type="ECO:0000256" key="2">
    <source>
        <dbReference type="ARBA" id="ARBA00023315"/>
    </source>
</evidence>
<keyword evidence="2" id="KW-0012">Acyltransferase</keyword>
<evidence type="ECO:0000313" key="4">
    <source>
        <dbReference type="EMBL" id="TDD23473.1"/>
    </source>
</evidence>
<accession>A0A4R4WZX3</accession>
<dbReference type="EMBL" id="SMKR01000072">
    <property type="protein sequence ID" value="TDD23473.1"/>
    <property type="molecule type" value="Genomic_DNA"/>
</dbReference>
<proteinExistence type="predicted"/>
<dbReference type="Gene3D" id="3.40.630.30">
    <property type="match status" value="1"/>
</dbReference>
<keyword evidence="1 4" id="KW-0808">Transferase</keyword>
<dbReference type="AlphaFoldDB" id="A0A4R4WZX3"/>
<dbReference type="InterPro" id="IPR000182">
    <property type="entry name" value="GNAT_dom"/>
</dbReference>
<dbReference type="PROSITE" id="PS51186">
    <property type="entry name" value="GNAT"/>
    <property type="match status" value="1"/>
</dbReference>
<protein>
    <submittedName>
        <fullName evidence="4">GNAT family N-acetyltransferase</fullName>
    </submittedName>
</protein>
<dbReference type="RefSeq" id="WP_132321482.1">
    <property type="nucleotide sequence ID" value="NZ_SMKR01000072.1"/>
</dbReference>
<evidence type="ECO:0000313" key="5">
    <source>
        <dbReference type="Proteomes" id="UP000295172"/>
    </source>
</evidence>
<organism evidence="4 5">
    <name type="scientific">Kribbella turkmenica</name>
    <dbReference type="NCBI Taxonomy" id="2530375"/>
    <lineage>
        <taxon>Bacteria</taxon>
        <taxon>Bacillati</taxon>
        <taxon>Actinomycetota</taxon>
        <taxon>Actinomycetes</taxon>
        <taxon>Propionibacteriales</taxon>
        <taxon>Kribbellaceae</taxon>
        <taxon>Kribbella</taxon>
    </lineage>
</organism>
<reference evidence="4 5" key="1">
    <citation type="submission" date="2019-02" db="EMBL/GenBank/DDBJ databases">
        <title>Draft genome sequences of novel Actinobacteria.</title>
        <authorList>
            <person name="Sahin N."/>
            <person name="Ay H."/>
            <person name="Saygin H."/>
        </authorList>
    </citation>
    <scope>NUCLEOTIDE SEQUENCE [LARGE SCALE GENOMIC DNA]</scope>
    <source>
        <strain evidence="4 5">16K104</strain>
    </source>
</reference>
<dbReference type="SUPFAM" id="SSF55729">
    <property type="entry name" value="Acyl-CoA N-acyltransferases (Nat)"/>
    <property type="match status" value="1"/>
</dbReference>
<dbReference type="PANTHER" id="PTHR10545:SF29">
    <property type="entry name" value="GH14572P-RELATED"/>
    <property type="match status" value="1"/>
</dbReference>
<dbReference type="Proteomes" id="UP000295172">
    <property type="component" value="Unassembled WGS sequence"/>
</dbReference>